<dbReference type="PANTHER" id="PTHR42709">
    <property type="entry name" value="ALKALINE PHOSPHATASE LIKE PROTEIN"/>
    <property type="match status" value="1"/>
</dbReference>
<comment type="subcellular location">
    <subcellularLocation>
        <location evidence="1">Cell membrane</location>
        <topology evidence="1">Multi-pass membrane protein</topology>
    </subcellularLocation>
</comment>
<dbReference type="RefSeq" id="WP_014856430.1">
    <property type="nucleotide sequence ID" value="NC_018178.1"/>
</dbReference>
<protein>
    <submittedName>
        <fullName evidence="8">Putative DedA family protein</fullName>
    </submittedName>
</protein>
<sequence>MLEEIISYIANLDPALIYLTMFFFGFIENIFPPSPSDFVVVLGATLIANNTIEFVPLVLIASVGSGVGYITMYYIGRKLGDGVIRNGRFKFIKKESLDKADRWFEKYGYKLILINRFLPGTRAVISFFTGLHKLQPSKTIVYAFVSSLLWNILLAILGYTIGNNIELIDKILNTYSNVGLMATLAAVAIALIVYYRKKKNKSRRNEST</sequence>
<dbReference type="EMBL" id="CP003557">
    <property type="protein sequence ID" value="AFN74998.1"/>
    <property type="molecule type" value="Genomic_DNA"/>
</dbReference>
<dbReference type="AlphaFoldDB" id="I7A1B8"/>
<dbReference type="STRING" id="1191523.MROS_1764"/>
<evidence type="ECO:0000256" key="6">
    <source>
        <dbReference type="SAM" id="Phobius"/>
    </source>
</evidence>
<keyword evidence="3 6" id="KW-0812">Transmembrane</keyword>
<dbReference type="HOGENOM" id="CLU_044208_1_1_10"/>
<evidence type="ECO:0000313" key="9">
    <source>
        <dbReference type="Proteomes" id="UP000009011"/>
    </source>
</evidence>
<evidence type="ECO:0000256" key="2">
    <source>
        <dbReference type="ARBA" id="ARBA00022475"/>
    </source>
</evidence>
<proteinExistence type="predicted"/>
<keyword evidence="9" id="KW-1185">Reference proteome</keyword>
<dbReference type="OrthoDB" id="9813426at2"/>
<accession>I7A1B8</accession>
<feature type="domain" description="VTT" evidence="7">
    <location>
        <begin position="35"/>
        <end position="159"/>
    </location>
</feature>
<evidence type="ECO:0000256" key="1">
    <source>
        <dbReference type="ARBA" id="ARBA00004651"/>
    </source>
</evidence>
<feature type="transmembrane region" description="Helical" evidence="6">
    <location>
        <begin position="174"/>
        <end position="195"/>
    </location>
</feature>
<dbReference type="GO" id="GO:0005886">
    <property type="term" value="C:plasma membrane"/>
    <property type="evidence" value="ECO:0007669"/>
    <property type="project" value="UniProtKB-SubCell"/>
</dbReference>
<dbReference type="KEGG" id="mro:MROS_1764"/>
<dbReference type="InterPro" id="IPR051311">
    <property type="entry name" value="DedA_domain"/>
</dbReference>
<evidence type="ECO:0000259" key="7">
    <source>
        <dbReference type="Pfam" id="PF09335"/>
    </source>
</evidence>
<evidence type="ECO:0000256" key="3">
    <source>
        <dbReference type="ARBA" id="ARBA00022692"/>
    </source>
</evidence>
<name>I7A1B8_MELRP</name>
<dbReference type="eggNOG" id="COG0586">
    <property type="taxonomic scope" value="Bacteria"/>
</dbReference>
<dbReference type="PANTHER" id="PTHR42709:SF6">
    <property type="entry name" value="UNDECAPRENYL PHOSPHATE TRANSPORTER A"/>
    <property type="match status" value="1"/>
</dbReference>
<dbReference type="Proteomes" id="UP000009011">
    <property type="component" value="Chromosome"/>
</dbReference>
<dbReference type="Pfam" id="PF09335">
    <property type="entry name" value="VTT_dom"/>
    <property type="match status" value="1"/>
</dbReference>
<gene>
    <name evidence="8" type="ordered locus">MROS_1764</name>
</gene>
<reference evidence="8 9" key="1">
    <citation type="journal article" date="2013" name="PLoS ONE">
        <title>Genomic analysis of Melioribacter roseus, facultatively anaerobic organotrophic bacterium representing a novel deep lineage within Bacteriodetes/Chlorobi group.</title>
        <authorList>
            <person name="Kadnikov V.V."/>
            <person name="Mardanov A.V."/>
            <person name="Podosokorskaya O.A."/>
            <person name="Gavrilov S.N."/>
            <person name="Kublanov I.V."/>
            <person name="Beletsky A.V."/>
            <person name="Bonch-Osmolovskaya E.A."/>
            <person name="Ravin N.V."/>
        </authorList>
    </citation>
    <scope>NUCLEOTIDE SEQUENCE [LARGE SCALE GENOMIC DNA]</scope>
    <source>
        <strain evidence="9">JCM 17771 / P3M-2</strain>
    </source>
</reference>
<organism evidence="8 9">
    <name type="scientific">Melioribacter roseus (strain DSM 23840 / JCM 17771 / VKM B-2668 / P3M-2)</name>
    <dbReference type="NCBI Taxonomy" id="1191523"/>
    <lineage>
        <taxon>Bacteria</taxon>
        <taxon>Pseudomonadati</taxon>
        <taxon>Ignavibacteriota</taxon>
        <taxon>Ignavibacteria</taxon>
        <taxon>Ignavibacteriales</taxon>
        <taxon>Melioribacteraceae</taxon>
        <taxon>Melioribacter</taxon>
    </lineage>
</organism>
<evidence type="ECO:0000313" key="8">
    <source>
        <dbReference type="EMBL" id="AFN74998.1"/>
    </source>
</evidence>
<feature type="transmembrane region" description="Helical" evidence="6">
    <location>
        <begin position="12"/>
        <end position="31"/>
    </location>
</feature>
<feature type="transmembrane region" description="Helical" evidence="6">
    <location>
        <begin position="51"/>
        <end position="75"/>
    </location>
</feature>
<evidence type="ECO:0000256" key="4">
    <source>
        <dbReference type="ARBA" id="ARBA00022989"/>
    </source>
</evidence>
<keyword evidence="5 6" id="KW-0472">Membrane</keyword>
<keyword evidence="2" id="KW-1003">Cell membrane</keyword>
<evidence type="ECO:0000256" key="5">
    <source>
        <dbReference type="ARBA" id="ARBA00023136"/>
    </source>
</evidence>
<dbReference type="InterPro" id="IPR032816">
    <property type="entry name" value="VTT_dom"/>
</dbReference>
<feature type="transmembrane region" description="Helical" evidence="6">
    <location>
        <begin position="140"/>
        <end position="162"/>
    </location>
</feature>
<keyword evidence="4 6" id="KW-1133">Transmembrane helix</keyword>